<dbReference type="InterPro" id="IPR036388">
    <property type="entry name" value="WH-like_DNA-bd_sf"/>
</dbReference>
<comment type="caution">
    <text evidence="6">The sequence shown here is derived from an EMBL/GenBank/DDBJ whole genome shotgun (WGS) entry which is preliminary data.</text>
</comment>
<evidence type="ECO:0000259" key="5">
    <source>
        <dbReference type="PROSITE" id="PS51464"/>
    </source>
</evidence>
<dbReference type="InterPro" id="IPR001347">
    <property type="entry name" value="SIS_dom"/>
</dbReference>
<feature type="domain" description="HTH rpiR-type" evidence="4">
    <location>
        <begin position="1"/>
        <end position="76"/>
    </location>
</feature>
<dbReference type="InterPro" id="IPR000281">
    <property type="entry name" value="HTH_RpiR"/>
</dbReference>
<gene>
    <name evidence="6" type="ORF">B6D06_02655</name>
</gene>
<proteinExistence type="predicted"/>
<dbReference type="GO" id="GO:0097367">
    <property type="term" value="F:carbohydrate derivative binding"/>
    <property type="evidence" value="ECO:0007669"/>
    <property type="project" value="InterPro"/>
</dbReference>
<reference evidence="6 7" key="1">
    <citation type="submission" date="2017-03" db="EMBL/GenBank/DDBJ databases">
        <title>Comparative genomics of honeybee gut symbionts reveal geographically distinct and subgroup specific antibiotic resistance.</title>
        <authorList>
            <person name="Ludvigsen J."/>
            <person name="Porcellato D."/>
            <person name="Labee-Lund T.M."/>
            <person name="Amdam G.V."/>
            <person name="Rudi K."/>
        </authorList>
    </citation>
    <scope>NUCLEOTIDE SEQUENCE [LARGE SCALE GENOMIC DNA]</scope>
    <source>
        <strain evidence="6 7">A-4-12</strain>
    </source>
</reference>
<dbReference type="GO" id="GO:0003700">
    <property type="term" value="F:DNA-binding transcription factor activity"/>
    <property type="evidence" value="ECO:0007669"/>
    <property type="project" value="InterPro"/>
</dbReference>
<dbReference type="GeneID" id="99744908"/>
<keyword evidence="2" id="KW-0238">DNA-binding</keyword>
<dbReference type="PANTHER" id="PTHR30514:SF1">
    <property type="entry name" value="HTH-TYPE TRANSCRIPTIONAL REGULATOR HEXR-RELATED"/>
    <property type="match status" value="1"/>
</dbReference>
<dbReference type="CDD" id="cd05013">
    <property type="entry name" value="SIS_RpiR"/>
    <property type="match status" value="1"/>
</dbReference>
<dbReference type="InterPro" id="IPR009057">
    <property type="entry name" value="Homeodomain-like_sf"/>
</dbReference>
<evidence type="ECO:0000259" key="4">
    <source>
        <dbReference type="PROSITE" id="PS51071"/>
    </source>
</evidence>
<dbReference type="GO" id="GO:0003677">
    <property type="term" value="F:DNA binding"/>
    <property type="evidence" value="ECO:0007669"/>
    <property type="project" value="UniProtKB-KW"/>
</dbReference>
<dbReference type="OrthoDB" id="3237351at2"/>
<evidence type="ECO:0000256" key="3">
    <source>
        <dbReference type="ARBA" id="ARBA00023163"/>
    </source>
</evidence>
<keyword evidence="1" id="KW-0805">Transcription regulation</keyword>
<dbReference type="EMBL" id="NASK01000078">
    <property type="protein sequence ID" value="OTQ51510.1"/>
    <property type="molecule type" value="Genomic_DNA"/>
</dbReference>
<dbReference type="Proteomes" id="UP000194968">
    <property type="component" value="Unassembled WGS sequence"/>
</dbReference>
<dbReference type="PROSITE" id="PS51464">
    <property type="entry name" value="SIS"/>
    <property type="match status" value="1"/>
</dbReference>
<dbReference type="PROSITE" id="PS51071">
    <property type="entry name" value="HTH_RPIR"/>
    <property type="match status" value="1"/>
</dbReference>
<accession>A0A242NWA0</accession>
<keyword evidence="3" id="KW-0804">Transcription</keyword>
<evidence type="ECO:0000313" key="7">
    <source>
        <dbReference type="Proteomes" id="UP000194968"/>
    </source>
</evidence>
<dbReference type="RefSeq" id="WP_065651226.1">
    <property type="nucleotide sequence ID" value="NZ_CP132382.1"/>
</dbReference>
<name>A0A242NWA0_9GAMM</name>
<evidence type="ECO:0000256" key="1">
    <source>
        <dbReference type="ARBA" id="ARBA00023015"/>
    </source>
</evidence>
<dbReference type="InterPro" id="IPR047640">
    <property type="entry name" value="RpiR-like"/>
</dbReference>
<organism evidence="6 7">
    <name type="scientific">Gilliamella apis</name>
    <dbReference type="NCBI Taxonomy" id="1970738"/>
    <lineage>
        <taxon>Bacteria</taxon>
        <taxon>Pseudomonadati</taxon>
        <taxon>Pseudomonadota</taxon>
        <taxon>Gammaproteobacteria</taxon>
        <taxon>Orbales</taxon>
        <taxon>Orbaceae</taxon>
        <taxon>Gilliamella</taxon>
    </lineage>
</organism>
<dbReference type="InterPro" id="IPR046348">
    <property type="entry name" value="SIS_dom_sf"/>
</dbReference>
<dbReference type="GO" id="GO:1901135">
    <property type="term" value="P:carbohydrate derivative metabolic process"/>
    <property type="evidence" value="ECO:0007669"/>
    <property type="project" value="InterPro"/>
</dbReference>
<dbReference type="Gene3D" id="1.10.10.10">
    <property type="entry name" value="Winged helix-like DNA-binding domain superfamily/Winged helix DNA-binding domain"/>
    <property type="match status" value="1"/>
</dbReference>
<dbReference type="AlphaFoldDB" id="A0A242NWA0"/>
<sequence>MIELKLREVKKDLSTKELKVAYYIIDNIQALKNMSIQTLAKLNHVSTTTILRLCNKLGYKGFSDFKVDLIGSIPKKLNNEILQDDINLNDSLADVNSKVQAMEKSSIDETHSIVNIHALNNAIDLIINCQKIVIFGVGSSGLVGKELEYQLIKIKKDVNCHFDAHITRSLISTLDKNDLVIIISHSGETPDCVELLKLAGQSSVPSLAITKMGQSQISSLATIVLHTTSMEHASRLIPIRSKISQISVVNMLLTNLFIRQYDERLLLQTQNREKRKYPAKTTK</sequence>
<dbReference type="Gene3D" id="3.40.50.10490">
    <property type="entry name" value="Glucose-6-phosphate isomerase like protein, domain 1"/>
    <property type="match status" value="1"/>
</dbReference>
<protein>
    <submittedName>
        <fullName evidence="6">MurR/RpiR family transcriptional regulator</fullName>
    </submittedName>
</protein>
<dbReference type="SUPFAM" id="SSF46689">
    <property type="entry name" value="Homeodomain-like"/>
    <property type="match status" value="1"/>
</dbReference>
<dbReference type="Pfam" id="PF01380">
    <property type="entry name" value="SIS"/>
    <property type="match status" value="1"/>
</dbReference>
<evidence type="ECO:0000313" key="6">
    <source>
        <dbReference type="EMBL" id="OTQ51510.1"/>
    </source>
</evidence>
<dbReference type="PANTHER" id="PTHR30514">
    <property type="entry name" value="GLUCOKINASE"/>
    <property type="match status" value="1"/>
</dbReference>
<dbReference type="Pfam" id="PF01418">
    <property type="entry name" value="HTH_6"/>
    <property type="match status" value="1"/>
</dbReference>
<dbReference type="InterPro" id="IPR035472">
    <property type="entry name" value="RpiR-like_SIS"/>
</dbReference>
<dbReference type="SUPFAM" id="SSF53697">
    <property type="entry name" value="SIS domain"/>
    <property type="match status" value="1"/>
</dbReference>
<evidence type="ECO:0000256" key="2">
    <source>
        <dbReference type="ARBA" id="ARBA00023125"/>
    </source>
</evidence>
<feature type="domain" description="SIS" evidence="5">
    <location>
        <begin position="122"/>
        <end position="262"/>
    </location>
</feature>